<reference evidence="2" key="1">
    <citation type="journal article" date="2023" name="Mol. Phylogenet. Evol.">
        <title>Genome-scale phylogeny and comparative genomics of the fungal order Sordariales.</title>
        <authorList>
            <person name="Hensen N."/>
            <person name="Bonometti L."/>
            <person name="Westerberg I."/>
            <person name="Brannstrom I.O."/>
            <person name="Guillou S."/>
            <person name="Cros-Aarteil S."/>
            <person name="Calhoun S."/>
            <person name="Haridas S."/>
            <person name="Kuo A."/>
            <person name="Mondo S."/>
            <person name="Pangilinan J."/>
            <person name="Riley R."/>
            <person name="LaButti K."/>
            <person name="Andreopoulos B."/>
            <person name="Lipzen A."/>
            <person name="Chen C."/>
            <person name="Yan M."/>
            <person name="Daum C."/>
            <person name="Ng V."/>
            <person name="Clum A."/>
            <person name="Steindorff A."/>
            <person name="Ohm R.A."/>
            <person name="Martin F."/>
            <person name="Silar P."/>
            <person name="Natvig D.O."/>
            <person name="Lalanne C."/>
            <person name="Gautier V."/>
            <person name="Ament-Velasquez S.L."/>
            <person name="Kruys A."/>
            <person name="Hutchinson M.I."/>
            <person name="Powell A.J."/>
            <person name="Barry K."/>
            <person name="Miller A.N."/>
            <person name="Grigoriev I.V."/>
            <person name="Debuchy R."/>
            <person name="Gladieux P."/>
            <person name="Hiltunen Thoren M."/>
            <person name="Johannesson H."/>
        </authorList>
    </citation>
    <scope>NUCLEOTIDE SEQUENCE</scope>
    <source>
        <strain evidence="2">PSN309</strain>
    </source>
</reference>
<feature type="region of interest" description="Disordered" evidence="1">
    <location>
        <begin position="124"/>
        <end position="198"/>
    </location>
</feature>
<accession>A0AAN7AJ76</accession>
<sequence length="252" mass="27894">MDHLRRLNIPCGWIPEPIRNTRNIREEENDAVVDVVNRLVPDCADLSSVLQNDESDPAIIIGPRDGFSGERSLTDAETTRLETFRQRFLEKPLPGISLWAGLKAEQRSDLPGVAIDQVLDFEDEDTPADASPENNEETPSNGHSTSGFKRSKRRSSDVPEENSVQAVETPNLVPAKNSSHFRRSELNPEAPVVPEEDSIQAVEALEQRATIDLEDTGAVSGSKTQSIKREEDVLGAPYSWMDITKSNQHGTL</sequence>
<evidence type="ECO:0000313" key="2">
    <source>
        <dbReference type="EMBL" id="KAK4190671.1"/>
    </source>
</evidence>
<proteinExistence type="predicted"/>
<reference evidence="2" key="2">
    <citation type="submission" date="2023-05" db="EMBL/GenBank/DDBJ databases">
        <authorList>
            <consortium name="Lawrence Berkeley National Laboratory"/>
            <person name="Steindorff A."/>
            <person name="Hensen N."/>
            <person name="Bonometti L."/>
            <person name="Westerberg I."/>
            <person name="Brannstrom I.O."/>
            <person name="Guillou S."/>
            <person name="Cros-Aarteil S."/>
            <person name="Calhoun S."/>
            <person name="Haridas S."/>
            <person name="Kuo A."/>
            <person name="Mondo S."/>
            <person name="Pangilinan J."/>
            <person name="Riley R."/>
            <person name="Labutti K."/>
            <person name="Andreopoulos B."/>
            <person name="Lipzen A."/>
            <person name="Chen C."/>
            <person name="Yanf M."/>
            <person name="Daum C."/>
            <person name="Ng V."/>
            <person name="Clum A."/>
            <person name="Ohm R."/>
            <person name="Martin F."/>
            <person name="Silar P."/>
            <person name="Natvig D."/>
            <person name="Lalanne C."/>
            <person name="Gautier V."/>
            <person name="Ament-Velasquez S.L."/>
            <person name="Kruys A."/>
            <person name="Hutchinson M.I."/>
            <person name="Powell A.J."/>
            <person name="Barry K."/>
            <person name="Miller A.N."/>
            <person name="Grigoriev I.V."/>
            <person name="Debuchy R."/>
            <person name="Gladieux P."/>
            <person name="Thoren M.H."/>
            <person name="Johannesson H."/>
        </authorList>
    </citation>
    <scope>NUCLEOTIDE SEQUENCE</scope>
    <source>
        <strain evidence="2">PSN309</strain>
    </source>
</reference>
<evidence type="ECO:0000256" key="1">
    <source>
        <dbReference type="SAM" id="MobiDB-lite"/>
    </source>
</evidence>
<dbReference type="Proteomes" id="UP001302126">
    <property type="component" value="Unassembled WGS sequence"/>
</dbReference>
<organism evidence="2 3">
    <name type="scientific">Podospora australis</name>
    <dbReference type="NCBI Taxonomy" id="1536484"/>
    <lineage>
        <taxon>Eukaryota</taxon>
        <taxon>Fungi</taxon>
        <taxon>Dikarya</taxon>
        <taxon>Ascomycota</taxon>
        <taxon>Pezizomycotina</taxon>
        <taxon>Sordariomycetes</taxon>
        <taxon>Sordariomycetidae</taxon>
        <taxon>Sordariales</taxon>
        <taxon>Podosporaceae</taxon>
        <taxon>Podospora</taxon>
    </lineage>
</organism>
<gene>
    <name evidence="2" type="ORF">QBC35DRAFT_471565</name>
</gene>
<evidence type="ECO:0000313" key="3">
    <source>
        <dbReference type="Proteomes" id="UP001302126"/>
    </source>
</evidence>
<comment type="caution">
    <text evidence="2">The sequence shown here is derived from an EMBL/GenBank/DDBJ whole genome shotgun (WGS) entry which is preliminary data.</text>
</comment>
<dbReference type="EMBL" id="MU864364">
    <property type="protein sequence ID" value="KAK4190671.1"/>
    <property type="molecule type" value="Genomic_DNA"/>
</dbReference>
<keyword evidence="3" id="KW-1185">Reference proteome</keyword>
<dbReference type="AlphaFoldDB" id="A0AAN7AJ76"/>
<name>A0AAN7AJ76_9PEZI</name>
<protein>
    <submittedName>
        <fullName evidence="2">Uncharacterized protein</fullName>
    </submittedName>
</protein>
<feature type="compositionally biased region" description="Polar residues" evidence="1">
    <location>
        <begin position="137"/>
        <end position="148"/>
    </location>
</feature>